<proteinExistence type="predicted"/>
<protein>
    <submittedName>
        <fullName evidence="1">DUF1830 domain-containing protein</fullName>
    </submittedName>
</protein>
<dbReference type="InterPro" id="IPR014964">
    <property type="entry name" value="DUF1830"/>
</dbReference>
<comment type="caution">
    <text evidence="1">The sequence shown here is derived from an EMBL/GenBank/DDBJ whole genome shotgun (WGS) entry which is preliminary data.</text>
</comment>
<sequence>MFNIQAQKINSSNLESQFNQSICIYRNDTESAQIIRIAQPNVSFFERVVFPNQSIQFAAPADALLEICECVFSGLIHADTIPCSQIAVVDMDMNMELNLSNSKESIKEALMVIAA</sequence>
<evidence type="ECO:0000313" key="2">
    <source>
        <dbReference type="Proteomes" id="UP001301388"/>
    </source>
</evidence>
<gene>
    <name evidence="1" type="ORF">VB774_03375</name>
</gene>
<evidence type="ECO:0000313" key="1">
    <source>
        <dbReference type="EMBL" id="MEA5476651.1"/>
    </source>
</evidence>
<dbReference type="RefSeq" id="WP_323259806.1">
    <property type="nucleotide sequence ID" value="NZ_JAYGIE010000008.1"/>
</dbReference>
<dbReference type="Proteomes" id="UP001301388">
    <property type="component" value="Unassembled WGS sequence"/>
</dbReference>
<keyword evidence="2" id="KW-1185">Reference proteome</keyword>
<name>A0ABU5TEF5_9CYAN</name>
<dbReference type="Pfam" id="PF08865">
    <property type="entry name" value="DUF1830"/>
    <property type="match status" value="1"/>
</dbReference>
<reference evidence="1 2" key="1">
    <citation type="submission" date="2023-12" db="EMBL/GenBank/DDBJ databases">
        <title>Baltic Sea Cyanobacteria.</title>
        <authorList>
            <person name="Delbaje E."/>
            <person name="Fewer D.P."/>
            <person name="Shishido T.K."/>
        </authorList>
    </citation>
    <scope>NUCLEOTIDE SEQUENCE [LARGE SCALE GENOMIC DNA]</scope>
    <source>
        <strain evidence="1 2">UHCC 0370</strain>
    </source>
</reference>
<accession>A0ABU5TEF5</accession>
<organism evidence="1 2">
    <name type="scientific">Pseudanabaena galeata UHCC 0370</name>
    <dbReference type="NCBI Taxonomy" id="3110310"/>
    <lineage>
        <taxon>Bacteria</taxon>
        <taxon>Bacillati</taxon>
        <taxon>Cyanobacteriota</taxon>
        <taxon>Cyanophyceae</taxon>
        <taxon>Pseudanabaenales</taxon>
        <taxon>Pseudanabaenaceae</taxon>
        <taxon>Pseudanabaena</taxon>
    </lineage>
</organism>
<dbReference type="EMBL" id="JAYGIE010000008">
    <property type="protein sequence ID" value="MEA5476651.1"/>
    <property type="molecule type" value="Genomic_DNA"/>
</dbReference>